<feature type="domain" description="AB hydrolase-1" evidence="4">
    <location>
        <begin position="101"/>
        <end position="215"/>
    </location>
</feature>
<evidence type="ECO:0000256" key="2">
    <source>
        <dbReference type="ARBA" id="ARBA00023098"/>
    </source>
</evidence>
<dbReference type="InterPro" id="IPR000073">
    <property type="entry name" value="AB_hydrolase_1"/>
</dbReference>
<dbReference type="GO" id="GO:0016042">
    <property type="term" value="P:lipid catabolic process"/>
    <property type="evidence" value="ECO:0007669"/>
    <property type="project" value="UniProtKB-KW"/>
</dbReference>
<dbReference type="Pfam" id="PF00561">
    <property type="entry name" value="Abhydrolase_1"/>
    <property type="match status" value="1"/>
</dbReference>
<evidence type="ECO:0000256" key="3">
    <source>
        <dbReference type="SAM" id="SignalP"/>
    </source>
</evidence>
<feature type="chain" id="PRO_5042087490" description="Lipase" evidence="3">
    <location>
        <begin position="21"/>
        <end position="395"/>
    </location>
</feature>
<dbReference type="Pfam" id="PF04083">
    <property type="entry name" value="Abhydro_lipase"/>
    <property type="match status" value="1"/>
</dbReference>
<dbReference type="AlphaFoldDB" id="A0AAD1UH17"/>
<dbReference type="InterPro" id="IPR029058">
    <property type="entry name" value="AB_hydrolase_fold"/>
</dbReference>
<gene>
    <name evidence="6" type="ORF">ECRASSUSDP1_LOCUS10546</name>
</gene>
<evidence type="ECO:0000256" key="1">
    <source>
        <dbReference type="ARBA" id="ARBA00022963"/>
    </source>
</evidence>
<keyword evidence="1" id="KW-0442">Lipid degradation</keyword>
<keyword evidence="2" id="KW-0443">Lipid metabolism</keyword>
<evidence type="ECO:0000313" key="7">
    <source>
        <dbReference type="Proteomes" id="UP001295684"/>
    </source>
</evidence>
<sequence length="395" mass="45123">MNKYFVFSAILCLVICSAFAQENRDWFLTLEEMCQTYGYEYEEHLVTSDDGYVTMLQRIRARLGDEDQNREPFYISMFPGAFEAALFLRGPDESPGFRIVDAGFDLWFLNPRGSANSLGHVNHDITPAEYWHYDLVDMAQDQIAALNFILDTTGYSQVHAQGFSTGGLLLGYAIALNPEFFNPRISSLHYVAGTMNYANTRSFQYQFLASIPDVLATLEDFGFYQTSTPNIPINVLQGTSCSLMPHVCIYLWQFAGIPADPNYDDTEGFSNYLYRGLPGFGTHLMAHIVQSFRTKQVSYFDYGEEGNLEAYGQAEPPRIPYENHDLPVAMYYSYEDDYADMEDAEWFADILGDTVVTFNKYSGYSHFSFEIGKDMYYLDDMFDVLQDYPIEVSSN</sequence>
<evidence type="ECO:0008006" key="8">
    <source>
        <dbReference type="Google" id="ProtNLM"/>
    </source>
</evidence>
<protein>
    <recommendedName>
        <fullName evidence="8">Lipase</fullName>
    </recommendedName>
</protein>
<evidence type="ECO:0000259" key="5">
    <source>
        <dbReference type="Pfam" id="PF04083"/>
    </source>
</evidence>
<feature type="signal peptide" evidence="3">
    <location>
        <begin position="1"/>
        <end position="20"/>
    </location>
</feature>
<name>A0AAD1UH17_EUPCR</name>
<keyword evidence="7" id="KW-1185">Reference proteome</keyword>
<keyword evidence="3" id="KW-0732">Signal</keyword>
<feature type="domain" description="Partial AB-hydrolase lipase" evidence="5">
    <location>
        <begin position="31"/>
        <end position="75"/>
    </location>
</feature>
<proteinExistence type="predicted"/>
<organism evidence="6 7">
    <name type="scientific">Euplotes crassus</name>
    <dbReference type="NCBI Taxonomy" id="5936"/>
    <lineage>
        <taxon>Eukaryota</taxon>
        <taxon>Sar</taxon>
        <taxon>Alveolata</taxon>
        <taxon>Ciliophora</taxon>
        <taxon>Intramacronucleata</taxon>
        <taxon>Spirotrichea</taxon>
        <taxon>Hypotrichia</taxon>
        <taxon>Euplotida</taxon>
        <taxon>Euplotidae</taxon>
        <taxon>Moneuplotes</taxon>
    </lineage>
</organism>
<dbReference type="EMBL" id="CAMPGE010010399">
    <property type="protein sequence ID" value="CAI2369248.1"/>
    <property type="molecule type" value="Genomic_DNA"/>
</dbReference>
<dbReference type="Gene3D" id="3.40.50.1820">
    <property type="entry name" value="alpha/beta hydrolase"/>
    <property type="match status" value="1"/>
</dbReference>
<accession>A0AAD1UH17</accession>
<dbReference type="InterPro" id="IPR006693">
    <property type="entry name" value="AB_hydrolase_lipase"/>
</dbReference>
<dbReference type="Proteomes" id="UP001295684">
    <property type="component" value="Unassembled WGS sequence"/>
</dbReference>
<reference evidence="6" key="1">
    <citation type="submission" date="2023-07" db="EMBL/GenBank/DDBJ databases">
        <authorList>
            <consortium name="AG Swart"/>
            <person name="Singh M."/>
            <person name="Singh A."/>
            <person name="Seah K."/>
            <person name="Emmerich C."/>
        </authorList>
    </citation>
    <scope>NUCLEOTIDE SEQUENCE</scope>
    <source>
        <strain evidence="6">DP1</strain>
    </source>
</reference>
<dbReference type="SUPFAM" id="SSF53474">
    <property type="entry name" value="alpha/beta-Hydrolases"/>
    <property type="match status" value="1"/>
</dbReference>
<evidence type="ECO:0000313" key="6">
    <source>
        <dbReference type="EMBL" id="CAI2369248.1"/>
    </source>
</evidence>
<comment type="caution">
    <text evidence="6">The sequence shown here is derived from an EMBL/GenBank/DDBJ whole genome shotgun (WGS) entry which is preliminary data.</text>
</comment>
<evidence type="ECO:0000259" key="4">
    <source>
        <dbReference type="Pfam" id="PF00561"/>
    </source>
</evidence>
<dbReference type="PANTHER" id="PTHR11005">
    <property type="entry name" value="LYSOSOMAL ACID LIPASE-RELATED"/>
    <property type="match status" value="1"/>
</dbReference>